<proteinExistence type="predicted"/>
<evidence type="ECO:0008006" key="2">
    <source>
        <dbReference type="Google" id="ProtNLM"/>
    </source>
</evidence>
<evidence type="ECO:0000313" key="1">
    <source>
        <dbReference type="EMBL" id="GAI54165.1"/>
    </source>
</evidence>
<reference evidence="1" key="1">
    <citation type="journal article" date="2014" name="Front. Microbiol.">
        <title>High frequency of phylogenetically diverse reductive dehalogenase-homologous genes in deep subseafloor sedimentary metagenomes.</title>
        <authorList>
            <person name="Kawai M."/>
            <person name="Futagami T."/>
            <person name="Toyoda A."/>
            <person name="Takaki Y."/>
            <person name="Nishi S."/>
            <person name="Hori S."/>
            <person name="Arai W."/>
            <person name="Tsubouchi T."/>
            <person name="Morono Y."/>
            <person name="Uchiyama I."/>
            <person name="Ito T."/>
            <person name="Fujiyama A."/>
            <person name="Inagaki F."/>
            <person name="Takami H."/>
        </authorList>
    </citation>
    <scope>NUCLEOTIDE SEQUENCE</scope>
    <source>
        <strain evidence="1">Expedition CK06-06</strain>
    </source>
</reference>
<dbReference type="EMBL" id="BARV01041803">
    <property type="protein sequence ID" value="GAI54165.1"/>
    <property type="molecule type" value="Genomic_DNA"/>
</dbReference>
<sequence>KVTSSEESRDFKVIITLENPPENLKPGLSATTDIITAEKTDILAIPISALVLREKEDKEGEKNDEQEEGVYVVEENRVNFFPVKKGIMGEMMIEITTGLEEGQDIVVGPYSALRQLKDDILIKPEEKKKEE</sequence>
<comment type="caution">
    <text evidence="1">The sequence shown here is derived from an EMBL/GenBank/DDBJ whole genome shotgun (WGS) entry which is preliminary data.</text>
</comment>
<accession>X1QTC6</accession>
<dbReference type="GO" id="GO:0015562">
    <property type="term" value="F:efflux transmembrane transporter activity"/>
    <property type="evidence" value="ECO:0007669"/>
    <property type="project" value="TreeGrafter"/>
</dbReference>
<gene>
    <name evidence="1" type="ORF">S06H3_63123</name>
</gene>
<organism evidence="1">
    <name type="scientific">marine sediment metagenome</name>
    <dbReference type="NCBI Taxonomy" id="412755"/>
    <lineage>
        <taxon>unclassified sequences</taxon>
        <taxon>metagenomes</taxon>
        <taxon>ecological metagenomes</taxon>
    </lineage>
</organism>
<dbReference type="PANTHER" id="PTHR30469:SF33">
    <property type="entry name" value="SLR1207 PROTEIN"/>
    <property type="match status" value="1"/>
</dbReference>
<feature type="non-terminal residue" evidence="1">
    <location>
        <position position="1"/>
    </location>
</feature>
<dbReference type="AlphaFoldDB" id="X1QTC6"/>
<dbReference type="PANTHER" id="PTHR30469">
    <property type="entry name" value="MULTIDRUG RESISTANCE PROTEIN MDTA"/>
    <property type="match status" value="1"/>
</dbReference>
<protein>
    <recommendedName>
        <fullName evidence="2">RND efflux pump membrane fusion protein barrel-sandwich domain-containing protein</fullName>
    </recommendedName>
</protein>
<dbReference type="Gene3D" id="2.40.420.20">
    <property type="match status" value="1"/>
</dbReference>
<dbReference type="GO" id="GO:1990281">
    <property type="term" value="C:efflux pump complex"/>
    <property type="evidence" value="ECO:0007669"/>
    <property type="project" value="TreeGrafter"/>
</dbReference>
<name>X1QTC6_9ZZZZ</name>